<feature type="compositionally biased region" description="Low complexity" evidence="1">
    <location>
        <begin position="37"/>
        <end position="48"/>
    </location>
</feature>
<keyword evidence="3" id="KW-1185">Reference proteome</keyword>
<comment type="caution">
    <text evidence="2">The sequence shown here is derived from an EMBL/GenBank/DDBJ whole genome shotgun (WGS) entry which is preliminary data.</text>
</comment>
<dbReference type="EMBL" id="POTY01000106">
    <property type="protein sequence ID" value="PZG16379.1"/>
    <property type="molecule type" value="Genomic_DNA"/>
</dbReference>
<feature type="compositionally biased region" description="Gly residues" evidence="1">
    <location>
        <begin position="85"/>
        <end position="129"/>
    </location>
</feature>
<feature type="region of interest" description="Disordered" evidence="1">
    <location>
        <begin position="27"/>
        <end position="129"/>
    </location>
</feature>
<name>A0A2W2EHL5_9ACTN</name>
<evidence type="ECO:0000313" key="2">
    <source>
        <dbReference type="EMBL" id="PZG16379.1"/>
    </source>
</evidence>
<reference evidence="2 3" key="1">
    <citation type="submission" date="2018-01" db="EMBL/GenBank/DDBJ databases">
        <title>Draft genome sequence of Jishengella sp. NA12.</title>
        <authorList>
            <person name="Sahin N."/>
            <person name="Ay H."/>
            <person name="Saygin H."/>
        </authorList>
    </citation>
    <scope>NUCLEOTIDE SEQUENCE [LARGE SCALE GENOMIC DNA]</scope>
    <source>
        <strain evidence="2 3">NA12</strain>
    </source>
</reference>
<proteinExistence type="predicted"/>
<sequence>MGFIGLLLVVVPLYLKALTRYGQWYQRRSGQGGGAIPQSSSPQQMSGPDAGSGPTEPRRIGSSGRVYAVADALGSGEQSSDTGPGSVGSEGDSSGGGSSGGGDSSGGGSSGGGDFSGGGSSGGGGSGGY</sequence>
<evidence type="ECO:0000256" key="1">
    <source>
        <dbReference type="SAM" id="MobiDB-lite"/>
    </source>
</evidence>
<gene>
    <name evidence="2" type="ORF">C1I95_17855</name>
</gene>
<protein>
    <submittedName>
        <fullName evidence="2">Uncharacterized protein</fullName>
    </submittedName>
</protein>
<dbReference type="AlphaFoldDB" id="A0A2W2EHL5"/>
<organism evidence="2 3">
    <name type="scientific">Micromonospora craterilacus</name>
    <dbReference type="NCBI Taxonomy" id="1655439"/>
    <lineage>
        <taxon>Bacteria</taxon>
        <taxon>Bacillati</taxon>
        <taxon>Actinomycetota</taxon>
        <taxon>Actinomycetes</taxon>
        <taxon>Micromonosporales</taxon>
        <taxon>Micromonosporaceae</taxon>
        <taxon>Micromonospora</taxon>
    </lineage>
</organism>
<dbReference type="Proteomes" id="UP000248924">
    <property type="component" value="Unassembled WGS sequence"/>
</dbReference>
<evidence type="ECO:0000313" key="3">
    <source>
        <dbReference type="Proteomes" id="UP000248924"/>
    </source>
</evidence>
<accession>A0A2W2EHL5</accession>